<dbReference type="Gene3D" id="3.30.2000.30">
    <property type="match status" value="1"/>
</dbReference>
<evidence type="ECO:0000313" key="1">
    <source>
        <dbReference type="EMBL" id="PKA40451.1"/>
    </source>
</evidence>
<dbReference type="Pfam" id="PF11367">
    <property type="entry name" value="Tail_completion_gp17"/>
    <property type="match status" value="1"/>
</dbReference>
<proteinExistence type="predicted"/>
<dbReference type="RefSeq" id="WP_100772694.1">
    <property type="nucleotide sequence ID" value="NZ_PIQN01000022.1"/>
</dbReference>
<evidence type="ECO:0000313" key="2">
    <source>
        <dbReference type="Proteomes" id="UP000232164"/>
    </source>
</evidence>
<protein>
    <submittedName>
        <fullName evidence="1">DUF3168 domain-containing protein</fullName>
    </submittedName>
</protein>
<comment type="caution">
    <text evidence="1">The sequence shown here is derived from an EMBL/GenBank/DDBJ whole genome shotgun (WGS) entry which is preliminary data.</text>
</comment>
<gene>
    <name evidence="1" type="ORF">CWR43_28145</name>
</gene>
<dbReference type="Proteomes" id="UP000232164">
    <property type="component" value="Unassembled WGS sequence"/>
</dbReference>
<reference evidence="1 2" key="1">
    <citation type="submission" date="2017-11" db="EMBL/GenBank/DDBJ databases">
        <authorList>
            <person name="Han C.G."/>
        </authorList>
    </citation>
    <scope>NUCLEOTIDE SEQUENCE [LARGE SCALE GENOMIC DNA]</scope>
    <source>
        <strain evidence="1 2">HCNT1</strain>
    </source>
</reference>
<sequence>MSPSIELQKLLYDTLRANTGIMALVGGVYDRVPTDPYKLKTAYISFGPSDVVDDSADCVISGTHAFQLDVWSKAVGQVEAKTIVDLSYRALHEQELVLTANALAEIRVDFRRVFTDSDGLTTHGVVSVTASVEEPE</sequence>
<dbReference type="AlphaFoldDB" id="A0A2N0D2V8"/>
<dbReference type="InterPro" id="IPR053745">
    <property type="entry name" value="Viral_Tail_Comp_sf"/>
</dbReference>
<reference evidence="1 2" key="2">
    <citation type="submission" date="2017-12" db="EMBL/GenBank/DDBJ databases">
        <title>Genome sequence of Rhizobium sullae HCNT1 isolated from Sulla coronaria nodules and featuring peculiar denitrification phenotypes.</title>
        <authorList>
            <person name="De Diego-Diaz B."/>
            <person name="Treu L."/>
            <person name="Campanaro S."/>
            <person name="Da Silva Duarte V."/>
            <person name="Basaglia M."/>
            <person name="Favaro L."/>
            <person name="Casella S."/>
            <person name="Squartini A."/>
        </authorList>
    </citation>
    <scope>NUCLEOTIDE SEQUENCE [LARGE SCALE GENOMIC DNA]</scope>
    <source>
        <strain evidence="1 2">HCNT1</strain>
    </source>
</reference>
<dbReference type="InterPro" id="IPR021508">
    <property type="entry name" value="Gp17-like"/>
</dbReference>
<dbReference type="EMBL" id="PIQN01000022">
    <property type="protein sequence ID" value="PKA40451.1"/>
    <property type="molecule type" value="Genomic_DNA"/>
</dbReference>
<organism evidence="1 2">
    <name type="scientific">Rhizobium sullae</name>
    <name type="common">Rhizobium hedysari</name>
    <dbReference type="NCBI Taxonomy" id="50338"/>
    <lineage>
        <taxon>Bacteria</taxon>
        <taxon>Pseudomonadati</taxon>
        <taxon>Pseudomonadota</taxon>
        <taxon>Alphaproteobacteria</taxon>
        <taxon>Hyphomicrobiales</taxon>
        <taxon>Rhizobiaceae</taxon>
        <taxon>Rhizobium/Agrobacterium group</taxon>
        <taxon>Rhizobium</taxon>
    </lineage>
</organism>
<name>A0A2N0D2V8_RHISU</name>
<accession>A0A2N0D2V8</accession>